<accession>A0A8J7LH58</accession>
<dbReference type="EMBL" id="JAECZA010000210">
    <property type="protein sequence ID" value="MBH8575833.1"/>
    <property type="molecule type" value="Genomic_DNA"/>
</dbReference>
<proteinExistence type="predicted"/>
<dbReference type="RefSeq" id="WP_214434590.1">
    <property type="nucleotide sequence ID" value="NZ_CAWPUQ010000135.1"/>
</dbReference>
<feature type="region of interest" description="Disordered" evidence="1">
    <location>
        <begin position="1"/>
        <end position="80"/>
    </location>
</feature>
<feature type="compositionally biased region" description="Polar residues" evidence="1">
    <location>
        <begin position="42"/>
        <end position="56"/>
    </location>
</feature>
<feature type="compositionally biased region" description="Polar residues" evidence="1">
    <location>
        <begin position="10"/>
        <end position="24"/>
    </location>
</feature>
<dbReference type="Pfam" id="PF13699">
    <property type="entry name" value="eCIS_core"/>
    <property type="match status" value="1"/>
</dbReference>
<sequence length="584" mass="64782">MYNKQHKTGKTSSNYSDTPASNQFAPRRFVVQPQAEDERLQPDQTPDLQTKSATTETSDDLANISIFPPGYEPPPPPRLQMKLTIGQPGDKYEQEADKVAADVVQQINAPQSVSVQPQKQPEEEELRKKPIVQRLSDEGEMGATPDLEASIQRTRGSGQPLAETIREPMEQAFGANFSGVKIHTGADSDRMNKSIQAKAFTTGQDVFFREGAYDPGSRGGQELIAHELTHVVQQTGSGKVQKSQERQLVNREIVSIGRAEKQIQRITDEEEVEFQNKYGKMKWNLVKNALTRIAKIKENKDYDAYKEATNKDEFGKACEIAFKAESVLNNNAKADMANDIVVPQSYYHVTKSFNTISGLVTTGAATCTGLAMSASNEEGETIYALTHIDGENDIPAVIDGMIGDMDSQIDGIVGSINAYIASGGVGSQGNLEHTPKEVVKYLQQKNVALKFASQLQQIRIGGKSQKDDLVRTNENVDQLHRKSGNKDVNGLIQQVTALPQMKGGHDWETLEQEDGYESGKHDPMEPTIQQVLERALSLQQNTPIDDQEGQQKLKNLKSEINKQKGWFEKYLFGKKLLTWATEEN</sequence>
<evidence type="ECO:0000313" key="4">
    <source>
        <dbReference type="Proteomes" id="UP000662314"/>
    </source>
</evidence>
<feature type="domain" description="eCIS core" evidence="2">
    <location>
        <begin position="160"/>
        <end position="236"/>
    </location>
</feature>
<gene>
    <name evidence="3" type="ORF">I8752_23095</name>
</gene>
<keyword evidence="4" id="KW-1185">Reference proteome</keyword>
<comment type="caution">
    <text evidence="3">The sequence shown here is derived from an EMBL/GenBank/DDBJ whole genome shotgun (WGS) entry which is preliminary data.</text>
</comment>
<protein>
    <submittedName>
        <fullName evidence="3">DUF4157 domain-containing protein</fullName>
    </submittedName>
</protein>
<evidence type="ECO:0000256" key="1">
    <source>
        <dbReference type="SAM" id="MobiDB-lite"/>
    </source>
</evidence>
<evidence type="ECO:0000313" key="3">
    <source>
        <dbReference type="EMBL" id="MBH8575833.1"/>
    </source>
</evidence>
<reference evidence="3 4" key="1">
    <citation type="journal article" date="2021" name="Int. J. Syst. Evol. Microbiol.">
        <title>Amazonocrinis nigriterrae gen. nov., sp. nov., Atlanticothrix silvestris gen. nov., sp. nov. and Dendronalium phyllosphericum gen. nov., sp. nov., nostocacean cyanobacteria from Brazilian environments.</title>
        <authorList>
            <person name="Alvarenga D.O."/>
            <person name="Andreote A.P.D."/>
            <person name="Branco L.H.Z."/>
            <person name="Delbaje E."/>
            <person name="Cruz R.B."/>
            <person name="Varani A.M."/>
            <person name="Fiore M.F."/>
        </authorList>
    </citation>
    <scope>NUCLEOTIDE SEQUENCE [LARGE SCALE GENOMIC DNA]</scope>
    <source>
        <strain evidence="3 4">CENA369</strain>
    </source>
</reference>
<dbReference type="InterPro" id="IPR025295">
    <property type="entry name" value="eCIS_core_dom"/>
</dbReference>
<dbReference type="AlphaFoldDB" id="A0A8J7LH58"/>
<organism evidence="3 4">
    <name type="scientific">Dendronalium phyllosphericum CENA369</name>
    <dbReference type="NCBI Taxonomy" id="1725256"/>
    <lineage>
        <taxon>Bacteria</taxon>
        <taxon>Bacillati</taxon>
        <taxon>Cyanobacteriota</taxon>
        <taxon>Cyanophyceae</taxon>
        <taxon>Nostocales</taxon>
        <taxon>Nostocaceae</taxon>
        <taxon>Dendronalium</taxon>
        <taxon>Dendronalium phyllosphericum</taxon>
    </lineage>
</organism>
<dbReference type="Proteomes" id="UP000662314">
    <property type="component" value="Unassembled WGS sequence"/>
</dbReference>
<evidence type="ECO:0000259" key="2">
    <source>
        <dbReference type="Pfam" id="PF13699"/>
    </source>
</evidence>
<name>A0A8J7LH58_9NOST</name>